<dbReference type="PROSITE" id="PS51725">
    <property type="entry name" value="ABM"/>
    <property type="match status" value="1"/>
</dbReference>
<keyword evidence="2" id="KW-0560">Oxidoreductase</keyword>
<evidence type="ECO:0000313" key="3">
    <source>
        <dbReference type="Proteomes" id="UP000267128"/>
    </source>
</evidence>
<keyword evidence="3" id="KW-1185">Reference proteome</keyword>
<dbReference type="OrthoDB" id="287932at2"/>
<dbReference type="GO" id="GO:0004497">
    <property type="term" value="F:monooxygenase activity"/>
    <property type="evidence" value="ECO:0007669"/>
    <property type="project" value="UniProtKB-KW"/>
</dbReference>
<dbReference type="Gene3D" id="3.30.70.100">
    <property type="match status" value="1"/>
</dbReference>
<dbReference type="InterPro" id="IPR007138">
    <property type="entry name" value="ABM_dom"/>
</dbReference>
<dbReference type="Proteomes" id="UP000267128">
    <property type="component" value="Unassembled WGS sequence"/>
</dbReference>
<dbReference type="AlphaFoldDB" id="A0A3N0CNI7"/>
<evidence type="ECO:0000259" key="1">
    <source>
        <dbReference type="PROSITE" id="PS51725"/>
    </source>
</evidence>
<accession>A0A3N0CNI7</accession>
<protein>
    <submittedName>
        <fullName evidence="2">Antibiotic biosynthesis monooxygenase</fullName>
    </submittedName>
</protein>
<comment type="caution">
    <text evidence="2">The sequence shown here is derived from an EMBL/GenBank/DDBJ whole genome shotgun (WGS) entry which is preliminary data.</text>
</comment>
<dbReference type="EMBL" id="RJSE01000003">
    <property type="protein sequence ID" value="RNL64909.1"/>
    <property type="molecule type" value="Genomic_DNA"/>
</dbReference>
<evidence type="ECO:0000313" key="2">
    <source>
        <dbReference type="EMBL" id="RNL64909.1"/>
    </source>
</evidence>
<dbReference type="SUPFAM" id="SSF54909">
    <property type="entry name" value="Dimeric alpha+beta barrel"/>
    <property type="match status" value="1"/>
</dbReference>
<dbReference type="RefSeq" id="WP_123226012.1">
    <property type="nucleotide sequence ID" value="NZ_RJSE01000003.1"/>
</dbReference>
<dbReference type="Pfam" id="PF03992">
    <property type="entry name" value="ABM"/>
    <property type="match status" value="1"/>
</dbReference>
<dbReference type="InterPro" id="IPR011008">
    <property type="entry name" value="Dimeric_a/b-barrel"/>
</dbReference>
<feature type="domain" description="ABM" evidence="1">
    <location>
        <begin position="2"/>
        <end position="91"/>
    </location>
</feature>
<keyword evidence="2" id="KW-0503">Monooxygenase</keyword>
<organism evidence="2 3">
    <name type="scientific">Nocardioides marmoriginsengisoli</name>
    <dbReference type="NCBI Taxonomy" id="661483"/>
    <lineage>
        <taxon>Bacteria</taxon>
        <taxon>Bacillati</taxon>
        <taxon>Actinomycetota</taxon>
        <taxon>Actinomycetes</taxon>
        <taxon>Propionibacteriales</taxon>
        <taxon>Nocardioidaceae</taxon>
        <taxon>Nocardioides</taxon>
    </lineage>
</organism>
<reference evidence="2 3" key="1">
    <citation type="submission" date="2018-11" db="EMBL/GenBank/DDBJ databases">
        <authorList>
            <person name="Li F."/>
        </authorList>
    </citation>
    <scope>NUCLEOTIDE SEQUENCE [LARGE SCALE GENOMIC DNA]</scope>
    <source>
        <strain evidence="2 3">Gsoil 097</strain>
    </source>
</reference>
<name>A0A3N0CNI7_9ACTN</name>
<gene>
    <name evidence="2" type="ORF">EFK50_02700</name>
</gene>
<sequence>MIIVAGHLRVAEGERDQYLEAVAEVTAQARQAPGCHDFVQSADPLDPERIVIYERWESDEALLAFRTSGSEEPGSPAVPDVLDADVSKYRISAVESP</sequence>
<proteinExistence type="predicted"/>